<reference evidence="1 2" key="1">
    <citation type="submission" date="2023-08" db="EMBL/GenBank/DDBJ databases">
        <authorList>
            <person name="Joshi A."/>
            <person name="Thite S."/>
        </authorList>
    </citation>
    <scope>NUCLEOTIDE SEQUENCE [LARGE SCALE GENOMIC DNA]</scope>
    <source>
        <strain evidence="1 2">1E1</strain>
    </source>
</reference>
<dbReference type="Proteomes" id="UP001236258">
    <property type="component" value="Unassembled WGS sequence"/>
</dbReference>
<proteinExistence type="predicted"/>
<keyword evidence="2" id="KW-1185">Reference proteome</keyword>
<dbReference type="RefSeq" id="WP_305944127.1">
    <property type="nucleotide sequence ID" value="NZ_JAUZVY010000001.1"/>
</dbReference>
<evidence type="ECO:0000313" key="2">
    <source>
        <dbReference type="Proteomes" id="UP001236258"/>
    </source>
</evidence>
<dbReference type="EMBL" id="JAUZVY010000001">
    <property type="protein sequence ID" value="MDP4527953.1"/>
    <property type="molecule type" value="Genomic_DNA"/>
</dbReference>
<sequence length="92" mass="10246">MGLHCSGPAEAIIHGVRLESNQLLLALPMQESLQLSCLLHQQRFALLEENSLLPQAHALLLTALMNKQDIQLEFHPELPECTITAVELKPRS</sequence>
<organism evidence="1 2">
    <name type="scientific">Alkalimonas delamerensis</name>
    <dbReference type="NCBI Taxonomy" id="265981"/>
    <lineage>
        <taxon>Bacteria</taxon>
        <taxon>Pseudomonadati</taxon>
        <taxon>Pseudomonadota</taxon>
        <taxon>Gammaproteobacteria</taxon>
        <taxon>Alkalimonas</taxon>
    </lineage>
</organism>
<evidence type="ECO:0000313" key="1">
    <source>
        <dbReference type="EMBL" id="MDP4527953.1"/>
    </source>
</evidence>
<name>A0ABT9GLV5_9GAMM</name>
<gene>
    <name evidence="1" type="ORF">Q3O59_02745</name>
</gene>
<accession>A0ABT9GLV5</accession>
<comment type="caution">
    <text evidence="1">The sequence shown here is derived from an EMBL/GenBank/DDBJ whole genome shotgun (WGS) entry which is preliminary data.</text>
</comment>
<protein>
    <submittedName>
        <fullName evidence="1">Uncharacterized protein</fullName>
    </submittedName>
</protein>